<evidence type="ECO:0000256" key="3">
    <source>
        <dbReference type="ARBA" id="ARBA00022553"/>
    </source>
</evidence>
<dbReference type="InterPro" id="IPR003594">
    <property type="entry name" value="HATPase_dom"/>
</dbReference>
<gene>
    <name evidence="11" type="ORF">O0S08_03015</name>
</gene>
<dbReference type="InterPro" id="IPR005467">
    <property type="entry name" value="His_kinase_dom"/>
</dbReference>
<dbReference type="InterPro" id="IPR001610">
    <property type="entry name" value="PAC"/>
</dbReference>
<dbReference type="InterPro" id="IPR003661">
    <property type="entry name" value="HisK_dim/P_dom"/>
</dbReference>
<feature type="domain" description="PAS" evidence="9">
    <location>
        <begin position="139"/>
        <end position="209"/>
    </location>
</feature>
<keyword evidence="3 6" id="KW-0597">Phosphoprotein</keyword>
<dbReference type="PROSITE" id="PS50113">
    <property type="entry name" value="PAC"/>
    <property type="match status" value="3"/>
</dbReference>
<dbReference type="SUPFAM" id="SSF55874">
    <property type="entry name" value="ATPase domain of HSP90 chaperone/DNA topoisomerase II/histidine kinase"/>
    <property type="match status" value="1"/>
</dbReference>
<evidence type="ECO:0000256" key="1">
    <source>
        <dbReference type="ARBA" id="ARBA00000085"/>
    </source>
</evidence>
<evidence type="ECO:0000259" key="10">
    <source>
        <dbReference type="PROSITE" id="PS50113"/>
    </source>
</evidence>
<dbReference type="Proteomes" id="UP001164459">
    <property type="component" value="Chromosome"/>
</dbReference>
<dbReference type="SMART" id="SM00086">
    <property type="entry name" value="PAC"/>
    <property type="match status" value="4"/>
</dbReference>
<dbReference type="Pfam" id="PF13185">
    <property type="entry name" value="GAF_2"/>
    <property type="match status" value="1"/>
</dbReference>
<dbReference type="Gene3D" id="3.30.450.40">
    <property type="match status" value="2"/>
</dbReference>
<dbReference type="Pfam" id="PF02518">
    <property type="entry name" value="HATPase_c"/>
    <property type="match status" value="1"/>
</dbReference>
<dbReference type="InterPro" id="IPR013655">
    <property type="entry name" value="PAS_fold_3"/>
</dbReference>
<keyword evidence="5" id="KW-0418">Kinase</keyword>
<dbReference type="PROSITE" id="PS50109">
    <property type="entry name" value="HIS_KIN"/>
    <property type="match status" value="1"/>
</dbReference>
<dbReference type="EC" id="2.7.13.3" evidence="2"/>
<dbReference type="InterPro" id="IPR001789">
    <property type="entry name" value="Sig_transdc_resp-reg_receiver"/>
</dbReference>
<dbReference type="Pfam" id="PF01590">
    <property type="entry name" value="GAF"/>
    <property type="match status" value="1"/>
</dbReference>
<organism evidence="11 12">
    <name type="scientific">Nannocystis punicea</name>
    <dbReference type="NCBI Taxonomy" id="2995304"/>
    <lineage>
        <taxon>Bacteria</taxon>
        <taxon>Pseudomonadati</taxon>
        <taxon>Myxococcota</taxon>
        <taxon>Polyangia</taxon>
        <taxon>Nannocystales</taxon>
        <taxon>Nannocystaceae</taxon>
        <taxon>Nannocystis</taxon>
    </lineage>
</organism>
<feature type="domain" description="PAC" evidence="10">
    <location>
        <begin position="90"/>
        <end position="142"/>
    </location>
</feature>
<dbReference type="PROSITE" id="PS50112">
    <property type="entry name" value="PAS"/>
    <property type="match status" value="3"/>
</dbReference>
<name>A0ABY7H774_9BACT</name>
<comment type="catalytic activity">
    <reaction evidence="1">
        <text>ATP + protein L-histidine = ADP + protein N-phospho-L-histidine.</text>
        <dbReference type="EC" id="2.7.13.3"/>
    </reaction>
</comment>
<dbReference type="EMBL" id="CP114040">
    <property type="protein sequence ID" value="WAS95108.1"/>
    <property type="molecule type" value="Genomic_DNA"/>
</dbReference>
<dbReference type="SMART" id="SM00448">
    <property type="entry name" value="REC"/>
    <property type="match status" value="1"/>
</dbReference>
<dbReference type="NCBIfam" id="TIGR00229">
    <property type="entry name" value="sensory_box"/>
    <property type="match status" value="3"/>
</dbReference>
<dbReference type="InterPro" id="IPR036890">
    <property type="entry name" value="HATPase_C_sf"/>
</dbReference>
<feature type="modified residue" description="4-aspartylphosphate" evidence="6">
    <location>
        <position position="1152"/>
    </location>
</feature>
<evidence type="ECO:0000256" key="2">
    <source>
        <dbReference type="ARBA" id="ARBA00012438"/>
    </source>
</evidence>
<dbReference type="PROSITE" id="PS50110">
    <property type="entry name" value="RESPONSE_REGULATORY"/>
    <property type="match status" value="1"/>
</dbReference>
<dbReference type="PANTHER" id="PTHR43047:SF72">
    <property type="entry name" value="OSMOSENSING HISTIDINE PROTEIN KINASE SLN1"/>
    <property type="match status" value="1"/>
</dbReference>
<dbReference type="Gene3D" id="1.10.287.130">
    <property type="match status" value="1"/>
</dbReference>
<evidence type="ECO:0000256" key="5">
    <source>
        <dbReference type="ARBA" id="ARBA00022777"/>
    </source>
</evidence>
<dbReference type="InterPro" id="IPR000014">
    <property type="entry name" value="PAS"/>
</dbReference>
<dbReference type="Gene3D" id="3.40.50.2300">
    <property type="match status" value="1"/>
</dbReference>
<dbReference type="RefSeq" id="WP_269037440.1">
    <property type="nucleotide sequence ID" value="NZ_CP114040.1"/>
</dbReference>
<feature type="domain" description="PAS" evidence="9">
    <location>
        <begin position="433"/>
        <end position="503"/>
    </location>
</feature>
<accession>A0ABY7H774</accession>
<sequence>MMTRDDDELARERERLQITLASIGDAVISTDVEARVTYLNPVAEALTGWPASEAVGRPLTEVFQILHEYTRAPVENPALKALREGVVVGLANHTSLLARGGGERPIDDSAAPIRDSGGRPVGAVLVFRDVSERRRAEEAQARLAAIVASSEDAIVSKTLDGVIRTWNAGAERLFGYTEAEAVGRPITLIIPPERIDEEKRILARLVHGERVEWFETVRVARDGRRLHISLTVSPLRDAEGRVIGASKIARDITAQKRAEAALRSSEGRHRFLAELAAATQPLTDPDAILTVTARLLAEYVGADRCAYAEVEDDVFVIAGDYARGVPSMVGRWPVVGFGQALMDTMWAHEPFVIEDVDLDPRVGHDLSAYRAAHIGAGICVPLHKQGRFIATMAIHTRAPRRWLAEEVTLLRTVADRCWEALERARAARRLRDSEARYRAIVEATPECVDLLAPDGTVLQMNSAGLRMLETDGEMALGRSIYEAIAPEDRAAFRAFHDRVCRGEPGTLAFDMVGRRGTRRHMESTAVPLPAARGGWNHLAVSRDVTERTAAERALADSRARLDFAVRLSGVGFWYCDLPFDELQWDERVKEHFWLPPAARVTIETFYERIHPEDRERTRASIEASIGDVAPYDIDYRTVDPATGAIKWIRALGGTVRAADGTPLRFDGVTVDMTERKRDEQRLEAALAREQAQAHMLRQVADASLAIHSAQSLECVLQTVAEQARRIIGAGHACAGLTAIDDSSAALAVTTTLDGVRREYGAPAGVEVLVDLVSRSQRPLRLAAEGSAPRGDGGGPRRWLAAPFVARNGENLGLVQLWDERDGGFDESDEVVLVQLAHITSVAIENARLYAALREQDRRKDEFLALLAHELRNPLAPIRNGLEALRLSDDPVLQARTQAVMDRQLGHMVRLIDDLLDISRISRNKMELRRSRVLLADVVSNAIETARPFIDAARHTLEVSLPPGPVVLDADLTRLAQVFSNLLTNSAKYTPPGGHIQLSAELGDREVRVVVRDDGIGIPQAALTSIFDMFSQIDRSIERSNGGLGIGLALVKGLVEMHGGTVTGDSPGPGQGSFFTVTLPVIAAAPRATGAGGGNERDGGGGQRVLVVDDNEDSALTMAMMLRLLGHQVQTAHDGHQALAAAESFRPDIILMDMGMPRLNGYDATRQIRAKPWGAAIRIIALTGWGQDSDRLRSKEAGCDLHLVKPVSLAELKKLLASS</sequence>
<dbReference type="SMART" id="SM00387">
    <property type="entry name" value="HATPase_c"/>
    <property type="match status" value="1"/>
</dbReference>
<dbReference type="SUPFAM" id="SSF55785">
    <property type="entry name" value="PYP-like sensor domain (PAS domain)"/>
    <property type="match status" value="4"/>
</dbReference>
<dbReference type="Gene3D" id="2.10.70.100">
    <property type="match status" value="1"/>
</dbReference>
<dbReference type="InterPro" id="IPR013656">
    <property type="entry name" value="PAS_4"/>
</dbReference>
<dbReference type="SUPFAM" id="SSF55781">
    <property type="entry name" value="GAF domain-like"/>
    <property type="match status" value="2"/>
</dbReference>
<protein>
    <recommendedName>
        <fullName evidence="2">histidine kinase</fullName>
        <ecNumber evidence="2">2.7.13.3</ecNumber>
    </recommendedName>
</protein>
<evidence type="ECO:0000313" key="11">
    <source>
        <dbReference type="EMBL" id="WAS95108.1"/>
    </source>
</evidence>
<evidence type="ECO:0000259" key="7">
    <source>
        <dbReference type="PROSITE" id="PS50109"/>
    </source>
</evidence>
<dbReference type="CDD" id="cd17580">
    <property type="entry name" value="REC_2_DhkD-like"/>
    <property type="match status" value="1"/>
</dbReference>
<dbReference type="CDD" id="cd00082">
    <property type="entry name" value="HisKA"/>
    <property type="match status" value="1"/>
</dbReference>
<feature type="domain" description="Response regulatory" evidence="8">
    <location>
        <begin position="1103"/>
        <end position="1218"/>
    </location>
</feature>
<dbReference type="InterPro" id="IPR003018">
    <property type="entry name" value="GAF"/>
</dbReference>
<reference evidence="11" key="1">
    <citation type="submission" date="2022-11" db="EMBL/GenBank/DDBJ databases">
        <title>Minimal conservation of predation-associated metabolite biosynthetic gene clusters underscores biosynthetic potential of Myxococcota including descriptions for ten novel species: Archangium lansinium sp. nov., Myxococcus landrumus sp. nov., Nannocystis bai.</title>
        <authorList>
            <person name="Ahearne A."/>
            <person name="Stevens C."/>
            <person name="Dowd S."/>
        </authorList>
    </citation>
    <scope>NUCLEOTIDE SEQUENCE</scope>
    <source>
        <strain evidence="11">Fl3</strain>
    </source>
</reference>
<feature type="domain" description="PAS" evidence="9">
    <location>
        <begin position="12"/>
        <end position="85"/>
    </location>
</feature>
<evidence type="ECO:0000313" key="12">
    <source>
        <dbReference type="Proteomes" id="UP001164459"/>
    </source>
</evidence>
<dbReference type="InterPro" id="IPR004358">
    <property type="entry name" value="Sig_transdc_His_kin-like_C"/>
</dbReference>
<dbReference type="SUPFAM" id="SSF52172">
    <property type="entry name" value="CheY-like"/>
    <property type="match status" value="1"/>
</dbReference>
<evidence type="ECO:0000259" key="8">
    <source>
        <dbReference type="PROSITE" id="PS50110"/>
    </source>
</evidence>
<evidence type="ECO:0000256" key="4">
    <source>
        <dbReference type="ARBA" id="ARBA00022679"/>
    </source>
</evidence>
<dbReference type="Pfam" id="PF08447">
    <property type="entry name" value="PAS_3"/>
    <property type="match status" value="1"/>
</dbReference>
<dbReference type="Pfam" id="PF08448">
    <property type="entry name" value="PAS_4"/>
    <property type="match status" value="3"/>
</dbReference>
<dbReference type="Gene3D" id="3.30.450.20">
    <property type="entry name" value="PAS domain"/>
    <property type="match status" value="4"/>
</dbReference>
<dbReference type="PRINTS" id="PR00344">
    <property type="entry name" value="BCTRLSENSOR"/>
</dbReference>
<dbReference type="Pfam" id="PF00512">
    <property type="entry name" value="HisKA"/>
    <property type="match status" value="1"/>
</dbReference>
<dbReference type="CDD" id="cd00130">
    <property type="entry name" value="PAS"/>
    <property type="match status" value="4"/>
</dbReference>
<dbReference type="Gene3D" id="3.30.565.10">
    <property type="entry name" value="Histidine kinase-like ATPase, C-terminal domain"/>
    <property type="match status" value="1"/>
</dbReference>
<dbReference type="InterPro" id="IPR011006">
    <property type="entry name" value="CheY-like_superfamily"/>
</dbReference>
<dbReference type="PANTHER" id="PTHR43047">
    <property type="entry name" value="TWO-COMPONENT HISTIDINE PROTEIN KINASE"/>
    <property type="match status" value="1"/>
</dbReference>
<proteinExistence type="predicted"/>
<dbReference type="SMART" id="SM00091">
    <property type="entry name" value="PAS"/>
    <property type="match status" value="4"/>
</dbReference>
<dbReference type="InterPro" id="IPR035965">
    <property type="entry name" value="PAS-like_dom_sf"/>
</dbReference>
<keyword evidence="4" id="KW-0808">Transferase</keyword>
<dbReference type="SMART" id="SM00065">
    <property type="entry name" value="GAF"/>
    <property type="match status" value="2"/>
</dbReference>
<dbReference type="InterPro" id="IPR029016">
    <property type="entry name" value="GAF-like_dom_sf"/>
</dbReference>
<dbReference type="Pfam" id="PF00072">
    <property type="entry name" value="Response_reg"/>
    <property type="match status" value="1"/>
</dbReference>
<dbReference type="SMART" id="SM00388">
    <property type="entry name" value="HisKA"/>
    <property type="match status" value="1"/>
</dbReference>
<feature type="domain" description="PAC" evidence="10">
    <location>
        <begin position="212"/>
        <end position="264"/>
    </location>
</feature>
<feature type="domain" description="Histidine kinase" evidence="7">
    <location>
        <begin position="865"/>
        <end position="1082"/>
    </location>
</feature>
<evidence type="ECO:0000259" key="9">
    <source>
        <dbReference type="PROSITE" id="PS50112"/>
    </source>
</evidence>
<feature type="domain" description="PAC" evidence="10">
    <location>
        <begin position="631"/>
        <end position="684"/>
    </location>
</feature>
<dbReference type="InterPro" id="IPR000700">
    <property type="entry name" value="PAS-assoc_C"/>
</dbReference>
<evidence type="ECO:0000256" key="6">
    <source>
        <dbReference type="PROSITE-ProRule" id="PRU00169"/>
    </source>
</evidence>
<keyword evidence="12" id="KW-1185">Reference proteome</keyword>